<comment type="caution">
    <text evidence="1">The sequence shown here is derived from an EMBL/GenBank/DDBJ whole genome shotgun (WGS) entry which is preliminary data.</text>
</comment>
<evidence type="ECO:0000313" key="1">
    <source>
        <dbReference type="EMBL" id="VVV00737.1"/>
    </source>
</evidence>
<name>A0AC61Y8E0_9FLAO</name>
<keyword evidence="2" id="KW-1185">Reference proteome</keyword>
<sequence>MEPKKNPKKDMRKYSGLYFQVGLILMLLFVWRAIEWKTYEKKEIEQQVVQFDQLDEEEQVMVMPPNTPPPPPPPPPAPEPDVIEVVEDDVEIEEQVIESTEVTEEVPEIVEVSEVAEAPEEEPIADVPFSAIEDVPIFPGCEKFKNNEKRKQCMSDKIRDFVNNKFNTDLGSELGLSGVNRVYVMFKIDNKGNIVDVQARAPHPRLQREAERVVKMLPSMTPGKQRGKPVGVLYNLPIVFQVQD</sequence>
<organism evidence="1 2">
    <name type="scientific">Mesonia oceanica</name>
    <dbReference type="NCBI Taxonomy" id="2687242"/>
    <lineage>
        <taxon>Bacteria</taxon>
        <taxon>Pseudomonadati</taxon>
        <taxon>Bacteroidota</taxon>
        <taxon>Flavobacteriia</taxon>
        <taxon>Flavobacteriales</taxon>
        <taxon>Flavobacteriaceae</taxon>
        <taxon>Mesonia</taxon>
    </lineage>
</organism>
<gene>
    <name evidence="1" type="ORF">FVB9532_02012</name>
</gene>
<protein>
    <submittedName>
        <fullName evidence="1">Uncharacterized protein</fullName>
    </submittedName>
</protein>
<proteinExistence type="predicted"/>
<reference evidence="1" key="1">
    <citation type="submission" date="2019-09" db="EMBL/GenBank/DDBJ databases">
        <authorList>
            <person name="Rodrigo-Torres L."/>
            <person name="Arahal R. D."/>
            <person name="Lucena T."/>
        </authorList>
    </citation>
    <scope>NUCLEOTIDE SEQUENCE</scope>
    <source>
        <strain evidence="1">ISS653</strain>
    </source>
</reference>
<accession>A0AC61Y8E0</accession>
<dbReference type="EMBL" id="CABVMM010000007">
    <property type="protein sequence ID" value="VVV00737.1"/>
    <property type="molecule type" value="Genomic_DNA"/>
</dbReference>
<evidence type="ECO:0000313" key="2">
    <source>
        <dbReference type="Proteomes" id="UP000356253"/>
    </source>
</evidence>
<dbReference type="Proteomes" id="UP000356253">
    <property type="component" value="Unassembled WGS sequence"/>
</dbReference>